<dbReference type="STRING" id="504805.SAMN05421505_14013"/>
<dbReference type="EMBL" id="FNCN01000040">
    <property type="protein sequence ID" value="SDI24117.1"/>
    <property type="molecule type" value="Genomic_DNA"/>
</dbReference>
<dbReference type="RefSeq" id="WP_176955705.1">
    <property type="nucleotide sequence ID" value="NZ_FNCN01000040.1"/>
</dbReference>
<dbReference type="SUPFAM" id="SSF51556">
    <property type="entry name" value="Metallo-dependent hydrolases"/>
    <property type="match status" value="1"/>
</dbReference>
<dbReference type="PANTHER" id="PTHR22642:SF21">
    <property type="entry name" value="PERIPLASMIC PROTEIN"/>
    <property type="match status" value="1"/>
</dbReference>
<protein>
    <recommendedName>
        <fullName evidence="1">Amidohydrolase 3 domain-containing protein</fullName>
    </recommendedName>
</protein>
<dbReference type="Pfam" id="PF07969">
    <property type="entry name" value="Amidohydro_3"/>
    <property type="match status" value="1"/>
</dbReference>
<dbReference type="AlphaFoldDB" id="A0A1G8IZF3"/>
<sequence length="539" mass="59651">MTSSAIPDRILVNGRIATLADVGEVSALAIGNGVITSVGDDEEIRSLAGESTEVVDLGGRRVIPGLIDSHVHFVRAGLTWDDEIRWEDVYELSTGLELVAEAARRQPKGSWIRVIGGFDERQFRDGGRGPTRQELDRAAPDHPVYVQMQYTYVQLNTLAMEAMGITEELVASVAHLGRFERDENGELTGRGRGVQLMPWFYRQLPTPAFENQVASTASLSREFARVGLTGCIDGGGFNTGPDVYHPIYETWRRGELATRVRLFKHGTAPGTEEEDLAGYARFLEPHFGDDMMRMSGIGEVIIFRSHDLMETPGDTSAEAMELHERLLTPFAAKGWTVQIHAFHTLYIDRLLDVWERINKKHPISGLRWTIVHGTGITEEHIPRLKALGVGVMLQSLMRFHGDESIKSWGAPLIARSPEMRKLIEAGVPIALGSDGMRGASYNPFTSLEWFLTGLTVAGTPTLAQENLLTREEALRGYTVGSAWCTFEDAIRGRLIPGYRADLVVLSKDYLTIPTEEIHTITSELTLLDGRTVWTSGLVG</sequence>
<gene>
    <name evidence="2" type="ORF">SAMN05421505_14013</name>
</gene>
<dbReference type="Proteomes" id="UP000198923">
    <property type="component" value="Unassembled WGS sequence"/>
</dbReference>
<evidence type="ECO:0000313" key="2">
    <source>
        <dbReference type="EMBL" id="SDI24117.1"/>
    </source>
</evidence>
<keyword evidence="3" id="KW-1185">Reference proteome</keyword>
<name>A0A1G8IZF3_9ACTN</name>
<dbReference type="PANTHER" id="PTHR22642">
    <property type="entry name" value="IMIDAZOLONEPROPIONASE"/>
    <property type="match status" value="1"/>
</dbReference>
<dbReference type="InterPro" id="IPR011059">
    <property type="entry name" value="Metal-dep_hydrolase_composite"/>
</dbReference>
<dbReference type="Gene3D" id="2.30.40.10">
    <property type="entry name" value="Urease, subunit C, domain 1"/>
    <property type="match status" value="1"/>
</dbReference>
<dbReference type="InterPro" id="IPR032466">
    <property type="entry name" value="Metal_Hydrolase"/>
</dbReference>
<reference evidence="2 3" key="1">
    <citation type="submission" date="2016-10" db="EMBL/GenBank/DDBJ databases">
        <authorList>
            <person name="de Groot N.N."/>
        </authorList>
    </citation>
    <scope>NUCLEOTIDE SEQUENCE [LARGE SCALE GENOMIC DNA]</scope>
    <source>
        <strain evidence="2 3">CPCC 201354</strain>
    </source>
</reference>
<dbReference type="SUPFAM" id="SSF51338">
    <property type="entry name" value="Composite domain of metallo-dependent hydrolases"/>
    <property type="match status" value="1"/>
</dbReference>
<dbReference type="InterPro" id="IPR013108">
    <property type="entry name" value="Amidohydro_3"/>
</dbReference>
<evidence type="ECO:0000259" key="1">
    <source>
        <dbReference type="Pfam" id="PF07969"/>
    </source>
</evidence>
<evidence type="ECO:0000313" key="3">
    <source>
        <dbReference type="Proteomes" id="UP000198923"/>
    </source>
</evidence>
<dbReference type="GO" id="GO:0016810">
    <property type="term" value="F:hydrolase activity, acting on carbon-nitrogen (but not peptide) bonds"/>
    <property type="evidence" value="ECO:0007669"/>
    <property type="project" value="InterPro"/>
</dbReference>
<dbReference type="Gene3D" id="3.10.310.70">
    <property type="match status" value="1"/>
</dbReference>
<organism evidence="2 3">
    <name type="scientific">Sinosporangium album</name>
    <dbReference type="NCBI Taxonomy" id="504805"/>
    <lineage>
        <taxon>Bacteria</taxon>
        <taxon>Bacillati</taxon>
        <taxon>Actinomycetota</taxon>
        <taxon>Actinomycetes</taxon>
        <taxon>Streptosporangiales</taxon>
        <taxon>Streptosporangiaceae</taxon>
        <taxon>Sinosporangium</taxon>
    </lineage>
</organism>
<accession>A0A1G8IZF3</accession>
<proteinExistence type="predicted"/>
<dbReference type="Gene3D" id="3.20.20.140">
    <property type="entry name" value="Metal-dependent hydrolases"/>
    <property type="match status" value="1"/>
</dbReference>
<feature type="domain" description="Amidohydrolase 3" evidence="1">
    <location>
        <begin position="53"/>
        <end position="532"/>
    </location>
</feature>